<dbReference type="InterPro" id="IPR012337">
    <property type="entry name" value="RNaseH-like_sf"/>
</dbReference>
<dbReference type="Pfam" id="PF00136">
    <property type="entry name" value="DNA_pol_B"/>
    <property type="match status" value="1"/>
</dbReference>
<dbReference type="SUPFAM" id="SSF56672">
    <property type="entry name" value="DNA/RNA polymerases"/>
    <property type="match status" value="1"/>
</dbReference>
<sequence>MTLYWKDDPKPLKQICLVNRAFAPDILVGFNDSDYDWHFIMERAYHLNILKWMWKRITGKFKTKEEILKGGPIKIKISTEEDFASSFLKLLSLDSKANMPYNKMWKIYSERNRLYSLHFSFRHTLSHKQNEGKYPGAYVFPPKKGIKGERPVTGLDFNSLYPSIIMVYKLSPEKFIFDQKDADIAQNNGNNFQMEKKDLYPAVLKDLFNKRLKLKVCLVSLGKKRQQLGKMISSAKERGKRILESLNLEYLSVYFDYDYWDSKQKALKIYMNTFYREAENRKSPIFLRKLAYKITIAEKYNLNLVVEFVSKKGKELSKEVYWTEIVKITMKKLHDQVNAYLRIKSEASYSIQRERIMREAMNINNTRSIHKIVEDTLKEAQNKEWDFNKFIRNERIPDPSERFSYVVVKGLPLYNKDSRKEPHKDQQQQCAHTLSIKMIALNHPHQDKIIQIKDSDKREKQIDEYS</sequence>
<dbReference type="Gene3D" id="3.90.1600.10">
    <property type="entry name" value="Palm domain of DNA polymerase"/>
    <property type="match status" value="1"/>
</dbReference>
<dbReference type="Gene3D" id="1.10.287.690">
    <property type="entry name" value="Helix hairpin bin"/>
    <property type="match status" value="1"/>
</dbReference>
<dbReference type="InterPro" id="IPR036397">
    <property type="entry name" value="RNaseH_sf"/>
</dbReference>
<dbReference type="EMBL" id="CAMKVN010001157">
    <property type="protein sequence ID" value="CAI2174078.1"/>
    <property type="molecule type" value="Genomic_DNA"/>
</dbReference>
<dbReference type="InterPro" id="IPR023211">
    <property type="entry name" value="DNA_pol_palm_dom_sf"/>
</dbReference>
<evidence type="ECO:0000313" key="10">
    <source>
        <dbReference type="EMBL" id="CAI2174078.1"/>
    </source>
</evidence>
<evidence type="ECO:0000256" key="4">
    <source>
        <dbReference type="ARBA" id="ARBA00022932"/>
    </source>
</evidence>
<comment type="catalytic activity">
    <reaction evidence="7">
        <text>DNA(n) + a 2'-deoxyribonucleoside 5'-triphosphate = DNA(n+1) + diphosphate</text>
        <dbReference type="Rhea" id="RHEA:22508"/>
        <dbReference type="Rhea" id="RHEA-COMP:17339"/>
        <dbReference type="Rhea" id="RHEA-COMP:17340"/>
        <dbReference type="ChEBI" id="CHEBI:33019"/>
        <dbReference type="ChEBI" id="CHEBI:61560"/>
        <dbReference type="ChEBI" id="CHEBI:173112"/>
        <dbReference type="EC" id="2.7.7.7"/>
    </reaction>
</comment>
<dbReference type="PANTHER" id="PTHR10322">
    <property type="entry name" value="DNA POLYMERASE CATALYTIC SUBUNIT"/>
    <property type="match status" value="1"/>
</dbReference>
<evidence type="ECO:0000259" key="8">
    <source>
        <dbReference type="Pfam" id="PF00136"/>
    </source>
</evidence>
<evidence type="ECO:0000256" key="6">
    <source>
        <dbReference type="ARBA" id="ARBA00024411"/>
    </source>
</evidence>
<dbReference type="EC" id="2.7.7.7" evidence="1"/>
<dbReference type="Proteomes" id="UP001153678">
    <property type="component" value="Unassembled WGS sequence"/>
</dbReference>
<feature type="domain" description="DNA-directed DNA polymerase family B exonuclease" evidence="9">
    <location>
        <begin position="13"/>
        <end position="53"/>
    </location>
</feature>
<dbReference type="Gene3D" id="3.30.420.10">
    <property type="entry name" value="Ribonuclease H-like superfamily/Ribonuclease H"/>
    <property type="match status" value="1"/>
</dbReference>
<proteinExistence type="predicted"/>
<dbReference type="OrthoDB" id="6755010at2759"/>
<keyword evidence="3" id="KW-0548">Nucleotidyltransferase</keyword>
<dbReference type="SUPFAM" id="SSF53098">
    <property type="entry name" value="Ribonuclease H-like"/>
    <property type="match status" value="1"/>
</dbReference>
<evidence type="ECO:0000256" key="7">
    <source>
        <dbReference type="ARBA" id="ARBA00049244"/>
    </source>
</evidence>
<protein>
    <recommendedName>
        <fullName evidence="6">DNA polymerase delta catalytic subunit</fullName>
        <ecNumber evidence="1">2.7.7.7</ecNumber>
    </recommendedName>
</protein>
<dbReference type="AlphaFoldDB" id="A0A9W4WRS4"/>
<dbReference type="PANTHER" id="PTHR10322:SF23">
    <property type="entry name" value="DNA POLYMERASE DELTA CATALYTIC SUBUNIT"/>
    <property type="match status" value="1"/>
</dbReference>
<dbReference type="Pfam" id="PF03104">
    <property type="entry name" value="DNA_pol_B_exo1"/>
    <property type="match status" value="1"/>
</dbReference>
<keyword evidence="2" id="KW-0808">Transferase</keyword>
<dbReference type="GO" id="GO:0003677">
    <property type="term" value="F:DNA binding"/>
    <property type="evidence" value="ECO:0007669"/>
    <property type="project" value="UniProtKB-KW"/>
</dbReference>
<dbReference type="GO" id="GO:0000166">
    <property type="term" value="F:nucleotide binding"/>
    <property type="evidence" value="ECO:0007669"/>
    <property type="project" value="InterPro"/>
</dbReference>
<name>A0A9W4WRS4_9GLOM</name>
<gene>
    <name evidence="10" type="ORF">FWILDA_LOCUS6410</name>
</gene>
<dbReference type="InterPro" id="IPR043502">
    <property type="entry name" value="DNA/RNA_pol_sf"/>
</dbReference>
<keyword evidence="11" id="KW-1185">Reference proteome</keyword>
<evidence type="ECO:0000256" key="5">
    <source>
        <dbReference type="ARBA" id="ARBA00023125"/>
    </source>
</evidence>
<evidence type="ECO:0000256" key="2">
    <source>
        <dbReference type="ARBA" id="ARBA00022679"/>
    </source>
</evidence>
<evidence type="ECO:0000256" key="1">
    <source>
        <dbReference type="ARBA" id="ARBA00012417"/>
    </source>
</evidence>
<dbReference type="InterPro" id="IPR050240">
    <property type="entry name" value="DNA_pol_type-B"/>
</dbReference>
<evidence type="ECO:0000256" key="3">
    <source>
        <dbReference type="ARBA" id="ARBA00022695"/>
    </source>
</evidence>
<evidence type="ECO:0000313" key="11">
    <source>
        <dbReference type="Proteomes" id="UP001153678"/>
    </source>
</evidence>
<dbReference type="InterPro" id="IPR006134">
    <property type="entry name" value="DNA-dir_DNA_pol_B_multi_dom"/>
</dbReference>
<dbReference type="GO" id="GO:0006261">
    <property type="term" value="P:DNA-templated DNA replication"/>
    <property type="evidence" value="ECO:0007669"/>
    <property type="project" value="TreeGrafter"/>
</dbReference>
<keyword evidence="4" id="KW-0239">DNA-directed DNA polymerase</keyword>
<organism evidence="10 11">
    <name type="scientific">Funneliformis geosporum</name>
    <dbReference type="NCBI Taxonomy" id="1117311"/>
    <lineage>
        <taxon>Eukaryota</taxon>
        <taxon>Fungi</taxon>
        <taxon>Fungi incertae sedis</taxon>
        <taxon>Mucoromycota</taxon>
        <taxon>Glomeromycotina</taxon>
        <taxon>Glomeromycetes</taxon>
        <taxon>Glomerales</taxon>
        <taxon>Glomeraceae</taxon>
        <taxon>Funneliformis</taxon>
    </lineage>
</organism>
<comment type="caution">
    <text evidence="10">The sequence shown here is derived from an EMBL/GenBank/DDBJ whole genome shotgun (WGS) entry which is preliminary data.</text>
</comment>
<dbReference type="InterPro" id="IPR006133">
    <property type="entry name" value="DNA-dir_DNA_pol_B_exonuc"/>
</dbReference>
<reference evidence="10" key="1">
    <citation type="submission" date="2022-08" db="EMBL/GenBank/DDBJ databases">
        <authorList>
            <person name="Kallberg Y."/>
            <person name="Tangrot J."/>
            <person name="Rosling A."/>
        </authorList>
    </citation>
    <scope>NUCLEOTIDE SEQUENCE</scope>
    <source>
        <strain evidence="10">Wild A</strain>
    </source>
</reference>
<feature type="domain" description="DNA-directed DNA polymerase family B multifunctional" evidence="8">
    <location>
        <begin position="127"/>
        <end position="320"/>
    </location>
</feature>
<keyword evidence="5" id="KW-0238">DNA-binding</keyword>
<evidence type="ECO:0000259" key="9">
    <source>
        <dbReference type="Pfam" id="PF03104"/>
    </source>
</evidence>
<accession>A0A9W4WRS4</accession>
<dbReference type="GO" id="GO:0003887">
    <property type="term" value="F:DNA-directed DNA polymerase activity"/>
    <property type="evidence" value="ECO:0007669"/>
    <property type="project" value="UniProtKB-KW"/>
</dbReference>